<keyword evidence="3 6" id="KW-0812">Transmembrane</keyword>
<feature type="transmembrane region" description="Helical" evidence="6">
    <location>
        <begin position="130"/>
        <end position="147"/>
    </location>
</feature>
<feature type="transmembrane region" description="Helical" evidence="6">
    <location>
        <begin position="39"/>
        <end position="58"/>
    </location>
</feature>
<dbReference type="AlphaFoldDB" id="A0A2M9XZ61"/>
<evidence type="ECO:0000256" key="2">
    <source>
        <dbReference type="ARBA" id="ARBA00007362"/>
    </source>
</evidence>
<feature type="transmembrane region" description="Helical" evidence="6">
    <location>
        <begin position="74"/>
        <end position="94"/>
    </location>
</feature>
<comment type="similarity">
    <text evidence="2">Belongs to the EamA transporter family.</text>
</comment>
<dbReference type="Proteomes" id="UP000297891">
    <property type="component" value="Unassembled WGS sequence"/>
</dbReference>
<keyword evidence="5 6" id="KW-0472">Membrane</keyword>
<evidence type="ECO:0000256" key="5">
    <source>
        <dbReference type="ARBA" id="ARBA00023136"/>
    </source>
</evidence>
<organism evidence="8 9">
    <name type="scientific">Leptospira brenneri</name>
    <dbReference type="NCBI Taxonomy" id="2023182"/>
    <lineage>
        <taxon>Bacteria</taxon>
        <taxon>Pseudomonadati</taxon>
        <taxon>Spirochaetota</taxon>
        <taxon>Spirochaetia</taxon>
        <taxon>Leptospirales</taxon>
        <taxon>Leptospiraceae</taxon>
        <taxon>Leptospira</taxon>
    </lineage>
</organism>
<feature type="transmembrane region" description="Helical" evidence="6">
    <location>
        <begin position="212"/>
        <end position="233"/>
    </location>
</feature>
<dbReference type="Gene3D" id="1.10.3730.20">
    <property type="match status" value="2"/>
</dbReference>
<evidence type="ECO:0000256" key="1">
    <source>
        <dbReference type="ARBA" id="ARBA00004141"/>
    </source>
</evidence>
<protein>
    <submittedName>
        <fullName evidence="8">DMT family transporter</fullName>
    </submittedName>
</protein>
<sequence length="295" mass="33814">MTGNEKKGYFFVFLTGVFFALEVIGFKEIFRNYNTEPEIAALFGVGFAFLMVTPYFLFSKKRQTKVITTIRRDGLILTLGTISNAIGIVLYYFALKQTDLGPAAILIKTTVLYNVLLGVFFLGETLKKREILGIVIAILGIYMISTLQGQIQLFSAFLILVSAFLFAIQSYMIKKYIPEILGLEYAYLRLFLLTVFFFLYSLFIGSFHIPDFFIIFVLGLFSLLGYFLGRAFYFEAHNYLPISKLNATLLIEPIFLMFVGIFFMQEPFDQKKIFGAGFILLGLYLIVFHKRKVKQ</sequence>
<dbReference type="Pfam" id="PF00892">
    <property type="entry name" value="EamA"/>
    <property type="match status" value="2"/>
</dbReference>
<dbReference type="InterPro" id="IPR000620">
    <property type="entry name" value="EamA_dom"/>
</dbReference>
<gene>
    <name evidence="8" type="ORF">EHQ30_09790</name>
</gene>
<dbReference type="InterPro" id="IPR037185">
    <property type="entry name" value="EmrE-like"/>
</dbReference>
<keyword evidence="4 6" id="KW-1133">Transmembrane helix</keyword>
<evidence type="ECO:0000256" key="6">
    <source>
        <dbReference type="SAM" id="Phobius"/>
    </source>
</evidence>
<evidence type="ECO:0000256" key="4">
    <source>
        <dbReference type="ARBA" id="ARBA00022989"/>
    </source>
</evidence>
<dbReference type="SUPFAM" id="SSF103481">
    <property type="entry name" value="Multidrug resistance efflux transporter EmrE"/>
    <property type="match status" value="2"/>
</dbReference>
<evidence type="ECO:0000259" key="7">
    <source>
        <dbReference type="Pfam" id="PF00892"/>
    </source>
</evidence>
<dbReference type="EMBL" id="RQFP01000001">
    <property type="protein sequence ID" value="TGK96859.1"/>
    <property type="molecule type" value="Genomic_DNA"/>
</dbReference>
<feature type="domain" description="EamA" evidence="7">
    <location>
        <begin position="7"/>
        <end position="146"/>
    </location>
</feature>
<comment type="subcellular location">
    <subcellularLocation>
        <location evidence="1">Membrane</location>
        <topology evidence="1">Multi-pass membrane protein</topology>
    </subcellularLocation>
</comment>
<proteinExistence type="inferred from homology"/>
<feature type="transmembrane region" description="Helical" evidence="6">
    <location>
        <begin position="153"/>
        <end position="173"/>
    </location>
</feature>
<feature type="transmembrane region" description="Helical" evidence="6">
    <location>
        <begin position="270"/>
        <end position="288"/>
    </location>
</feature>
<evidence type="ECO:0000256" key="3">
    <source>
        <dbReference type="ARBA" id="ARBA00022692"/>
    </source>
</evidence>
<comment type="caution">
    <text evidence="8">The sequence shown here is derived from an EMBL/GenBank/DDBJ whole genome shotgun (WGS) entry which is preliminary data.</text>
</comment>
<feature type="domain" description="EamA" evidence="7">
    <location>
        <begin position="155"/>
        <end position="287"/>
    </location>
</feature>
<dbReference type="PANTHER" id="PTHR32322:SF2">
    <property type="entry name" value="EAMA DOMAIN-CONTAINING PROTEIN"/>
    <property type="match status" value="1"/>
</dbReference>
<dbReference type="InterPro" id="IPR050638">
    <property type="entry name" value="AA-Vitamin_Transporters"/>
</dbReference>
<feature type="transmembrane region" description="Helical" evidence="6">
    <location>
        <begin position="185"/>
        <end position="206"/>
    </location>
</feature>
<evidence type="ECO:0000313" key="9">
    <source>
        <dbReference type="Proteomes" id="UP000297891"/>
    </source>
</evidence>
<dbReference type="PANTHER" id="PTHR32322">
    <property type="entry name" value="INNER MEMBRANE TRANSPORTER"/>
    <property type="match status" value="1"/>
</dbReference>
<feature type="transmembrane region" description="Helical" evidence="6">
    <location>
        <begin position="9"/>
        <end position="27"/>
    </location>
</feature>
<name>A0A2M9XZ61_9LEPT</name>
<feature type="transmembrane region" description="Helical" evidence="6">
    <location>
        <begin position="100"/>
        <end position="123"/>
    </location>
</feature>
<reference evidence="8" key="1">
    <citation type="journal article" date="2019" name="PLoS Negl. Trop. Dis.">
        <title>Revisiting the worldwide diversity of Leptospira species in the environment.</title>
        <authorList>
            <person name="Vincent A.T."/>
            <person name="Schiettekatte O."/>
            <person name="Bourhy P."/>
            <person name="Veyrier F.J."/>
            <person name="Picardeau M."/>
        </authorList>
    </citation>
    <scope>NUCLEOTIDE SEQUENCE [LARGE SCALE GENOMIC DNA]</scope>
    <source>
        <strain evidence="8">201800277</strain>
    </source>
</reference>
<dbReference type="RefSeq" id="WP_100791300.1">
    <property type="nucleotide sequence ID" value="NZ_NPDQ01000006.1"/>
</dbReference>
<dbReference type="GO" id="GO:0016020">
    <property type="term" value="C:membrane"/>
    <property type="evidence" value="ECO:0007669"/>
    <property type="project" value="UniProtKB-SubCell"/>
</dbReference>
<dbReference type="OrthoDB" id="345494at2"/>
<keyword evidence="9" id="KW-1185">Reference proteome</keyword>
<evidence type="ECO:0000313" key="8">
    <source>
        <dbReference type="EMBL" id="TGK96859.1"/>
    </source>
</evidence>
<feature type="transmembrane region" description="Helical" evidence="6">
    <location>
        <begin position="245"/>
        <end position="264"/>
    </location>
</feature>
<accession>A0A2M9XZ61</accession>